<feature type="transmembrane region" description="Helical" evidence="7">
    <location>
        <begin position="97"/>
        <end position="123"/>
    </location>
</feature>
<dbReference type="Pfam" id="PF16491">
    <property type="entry name" value="Peptidase_M48_N"/>
    <property type="match status" value="1"/>
</dbReference>
<evidence type="ECO:0000256" key="3">
    <source>
        <dbReference type="ARBA" id="ARBA00022801"/>
    </source>
</evidence>
<evidence type="ECO:0000259" key="8">
    <source>
        <dbReference type="Pfam" id="PF01435"/>
    </source>
</evidence>
<keyword evidence="5 6" id="KW-0482">Metalloprotease</keyword>
<organism evidence="10 11">
    <name type="scientific">Candidatus Magnetominusculus xianensis</name>
    <dbReference type="NCBI Taxonomy" id="1748249"/>
    <lineage>
        <taxon>Bacteria</taxon>
        <taxon>Pseudomonadati</taxon>
        <taxon>Nitrospirota</taxon>
        <taxon>Nitrospiria</taxon>
        <taxon>Nitrospirales</taxon>
        <taxon>Nitrospiraceae</taxon>
        <taxon>Candidatus Magnetominusculus</taxon>
    </lineage>
</organism>
<keyword evidence="7" id="KW-0472">Membrane</keyword>
<evidence type="ECO:0000256" key="6">
    <source>
        <dbReference type="RuleBase" id="RU003983"/>
    </source>
</evidence>
<dbReference type="CDD" id="cd07343">
    <property type="entry name" value="M48A_Zmpste24p_like"/>
    <property type="match status" value="1"/>
</dbReference>
<evidence type="ECO:0000259" key="9">
    <source>
        <dbReference type="Pfam" id="PF16491"/>
    </source>
</evidence>
<comment type="cofactor">
    <cofactor evidence="6">
        <name>Zn(2+)</name>
        <dbReference type="ChEBI" id="CHEBI:29105"/>
    </cofactor>
    <text evidence="6">Binds 1 zinc ion per subunit.</text>
</comment>
<feature type="domain" description="Peptidase M48" evidence="8">
    <location>
        <begin position="210"/>
        <end position="412"/>
    </location>
</feature>
<dbReference type="InterPro" id="IPR027057">
    <property type="entry name" value="CAXX_Prtase_1"/>
</dbReference>
<sequence>MNTPLFIILTAYILKECFGYYLEFINIRHMTAKGSVVPDGFRGSVDAALLKKTCDYQIENMRFGVVESMFNNIVVIGFIFGGLLNAYSSWVMSFKLSFMYCGVVFFLLLSYGETILSIPFSLWRTFKIEKKYGFNTTTLRVWLTDSIKSLVISTILMGALIAVGLYVIQRSPDFWWLWVWVVFFIFSIALMYVSPYIIEPLFNKFTPISEESMVEKIQEMMGRAGITVKSVFKMDASRRSTHTNAYFTGIGKVKRIILYDTLIEKVDDEELLAILAHEAGHWRKRHLLKLIAAYEVMTLAALYCFHIVLKTDAVLDIFNIDENSFFVKLLLISFIAGIVVFPFKPFSNAASRRYERQADRFAAALTGRSDKMISVLVKLAKDNLSNLHPHPLYVLFHYSHPPVLERVNYLANLNRT</sequence>
<evidence type="ECO:0000313" key="11">
    <source>
        <dbReference type="Proteomes" id="UP000060487"/>
    </source>
</evidence>
<comment type="caution">
    <text evidence="10">The sequence shown here is derived from an EMBL/GenBank/DDBJ whole genome shotgun (WGS) entry which is preliminary data.</text>
</comment>
<keyword evidence="3 6" id="KW-0378">Hydrolase</keyword>
<keyword evidence="1 6" id="KW-0645">Protease</keyword>
<evidence type="ECO:0000256" key="5">
    <source>
        <dbReference type="ARBA" id="ARBA00023049"/>
    </source>
</evidence>
<feature type="transmembrane region" description="Helical" evidence="7">
    <location>
        <begin position="6"/>
        <end position="25"/>
    </location>
</feature>
<dbReference type="InterPro" id="IPR001915">
    <property type="entry name" value="Peptidase_M48"/>
</dbReference>
<dbReference type="InterPro" id="IPR032456">
    <property type="entry name" value="Peptidase_M48_N"/>
</dbReference>
<evidence type="ECO:0000313" key="10">
    <source>
        <dbReference type="EMBL" id="KWT92817.1"/>
    </source>
</evidence>
<reference evidence="10 11" key="1">
    <citation type="submission" date="2015-11" db="EMBL/GenBank/DDBJ databases">
        <authorList>
            <person name="Lin W."/>
        </authorList>
    </citation>
    <scope>NUCLEOTIDE SEQUENCE [LARGE SCALE GENOMIC DNA]</scope>
    <source>
        <strain evidence="10 11">HCH-1</strain>
    </source>
</reference>
<dbReference type="Pfam" id="PF01435">
    <property type="entry name" value="Peptidase_M48"/>
    <property type="match status" value="1"/>
</dbReference>
<keyword evidence="7" id="KW-0812">Transmembrane</keyword>
<proteinExistence type="inferred from homology"/>
<evidence type="ECO:0000256" key="2">
    <source>
        <dbReference type="ARBA" id="ARBA00022723"/>
    </source>
</evidence>
<evidence type="ECO:0000256" key="1">
    <source>
        <dbReference type="ARBA" id="ARBA00022670"/>
    </source>
</evidence>
<evidence type="ECO:0000256" key="4">
    <source>
        <dbReference type="ARBA" id="ARBA00022833"/>
    </source>
</evidence>
<keyword evidence="7" id="KW-1133">Transmembrane helix</keyword>
<evidence type="ECO:0000256" key="7">
    <source>
        <dbReference type="SAM" id="Phobius"/>
    </source>
</evidence>
<dbReference type="EMBL" id="LNQR01000019">
    <property type="protein sequence ID" value="KWT92817.1"/>
    <property type="molecule type" value="Genomic_DNA"/>
</dbReference>
<feature type="transmembrane region" description="Helical" evidence="7">
    <location>
        <begin position="325"/>
        <end position="343"/>
    </location>
</feature>
<feature type="transmembrane region" description="Helical" evidence="7">
    <location>
        <begin position="287"/>
        <end position="309"/>
    </location>
</feature>
<dbReference type="Proteomes" id="UP000060487">
    <property type="component" value="Unassembled WGS sequence"/>
</dbReference>
<accession>A0ABR5SKL4</accession>
<feature type="transmembrane region" description="Helical" evidence="7">
    <location>
        <begin position="150"/>
        <end position="169"/>
    </location>
</feature>
<name>A0ABR5SKL4_9BACT</name>
<dbReference type="RefSeq" id="WP_085050930.1">
    <property type="nucleotide sequence ID" value="NZ_LNQR01000019.1"/>
</dbReference>
<keyword evidence="4 6" id="KW-0862">Zinc</keyword>
<feature type="transmembrane region" description="Helical" evidence="7">
    <location>
        <begin position="70"/>
        <end position="91"/>
    </location>
</feature>
<keyword evidence="2" id="KW-0479">Metal-binding</keyword>
<feature type="domain" description="CAAX prenyl protease 1 N-terminal" evidence="9">
    <location>
        <begin position="27"/>
        <end position="204"/>
    </location>
</feature>
<gene>
    <name evidence="10" type="ORF">ASN18_0403</name>
</gene>
<comment type="similarity">
    <text evidence="6">Belongs to the peptidase M48 family.</text>
</comment>
<protein>
    <submittedName>
        <fullName evidence="10">Peptidase M48</fullName>
    </submittedName>
</protein>
<dbReference type="Gene3D" id="3.30.2010.10">
    <property type="entry name" value="Metalloproteases ('zincins'), catalytic domain"/>
    <property type="match status" value="1"/>
</dbReference>
<dbReference type="PANTHER" id="PTHR10120">
    <property type="entry name" value="CAAX PRENYL PROTEASE 1"/>
    <property type="match status" value="1"/>
</dbReference>
<keyword evidence="11" id="KW-1185">Reference proteome</keyword>
<feature type="transmembrane region" description="Helical" evidence="7">
    <location>
        <begin position="175"/>
        <end position="198"/>
    </location>
</feature>